<dbReference type="Proteomes" id="UP000501989">
    <property type="component" value="Chromosome"/>
</dbReference>
<keyword evidence="3" id="KW-1185">Reference proteome</keyword>
<evidence type="ECO:0000313" key="2">
    <source>
        <dbReference type="EMBL" id="QKF52890.1"/>
    </source>
</evidence>
<sequence length="192" mass="20920">MISAKNNLGIVKSSAIYDLAVTAGFMTPWTAAWVFTGFATLSGALALERPVPVLDVSAMLFANLLGSVVVVWSLWRLAQPSRQAGLYDALARTLFATWQLYAVAHGASVLVLGFTVFEVLFAVAQVWPISAVRQVHPRAEYRCSKAKPLPSSAPSLMAFTTRLSRLTACRQTTDFRSSISTRKACFSMTRVL</sequence>
<accession>A0A6M8MPH9</accession>
<name>A0A6M8MPH9_9PSED</name>
<dbReference type="AlphaFoldDB" id="A0A6M8MPH9"/>
<evidence type="ECO:0000256" key="1">
    <source>
        <dbReference type="SAM" id="Phobius"/>
    </source>
</evidence>
<evidence type="ECO:0000313" key="3">
    <source>
        <dbReference type="Proteomes" id="UP000501989"/>
    </source>
</evidence>
<feature type="transmembrane region" description="Helical" evidence="1">
    <location>
        <begin position="29"/>
        <end position="47"/>
    </location>
</feature>
<keyword evidence="1" id="KW-1133">Transmembrane helix</keyword>
<dbReference type="RefSeq" id="WP_216843196.1">
    <property type="nucleotide sequence ID" value="NZ_CP053746.1"/>
</dbReference>
<dbReference type="EMBL" id="CP053746">
    <property type="protein sequence ID" value="QKF52890.1"/>
    <property type="molecule type" value="Genomic_DNA"/>
</dbReference>
<feature type="transmembrane region" description="Helical" evidence="1">
    <location>
        <begin position="98"/>
        <end position="124"/>
    </location>
</feature>
<reference evidence="3" key="1">
    <citation type="submission" date="2019-12" db="EMBL/GenBank/DDBJ databases">
        <title>Endophytic bacteria associated with Panax ginseng seedlings.</title>
        <authorList>
            <person name="Park J.M."/>
            <person name="Shin R."/>
            <person name="Jo S.H."/>
        </authorList>
    </citation>
    <scope>NUCLEOTIDE SEQUENCE [LARGE SCALE GENOMIC DNA]</scope>
    <source>
        <strain evidence="3">PgKB30</strain>
    </source>
</reference>
<organism evidence="2 3">
    <name type="scientific">Pseudomonas graminis</name>
    <dbReference type="NCBI Taxonomy" id="158627"/>
    <lineage>
        <taxon>Bacteria</taxon>
        <taxon>Pseudomonadati</taxon>
        <taxon>Pseudomonadota</taxon>
        <taxon>Gammaproteobacteria</taxon>
        <taxon>Pseudomonadales</taxon>
        <taxon>Pseudomonadaceae</taxon>
        <taxon>Pseudomonas</taxon>
    </lineage>
</organism>
<keyword evidence="1" id="KW-0812">Transmembrane</keyword>
<gene>
    <name evidence="2" type="ORF">FX982_03882</name>
</gene>
<keyword evidence="1" id="KW-0472">Membrane</keyword>
<proteinExistence type="predicted"/>
<feature type="transmembrane region" description="Helical" evidence="1">
    <location>
        <begin position="59"/>
        <end position="78"/>
    </location>
</feature>
<dbReference type="KEGG" id="pgg:FX982_03882"/>
<protein>
    <submittedName>
        <fullName evidence="2">Uncharacterized protein</fullName>
    </submittedName>
</protein>